<keyword evidence="1" id="KW-0479">Metal-binding</keyword>
<gene>
    <name evidence="7" type="primary">LOC115754322</name>
</gene>
<dbReference type="InterPro" id="IPR011992">
    <property type="entry name" value="EF-hand-dom_pair"/>
</dbReference>
<keyword evidence="6" id="KW-1185">Reference proteome</keyword>
<reference evidence="7" key="1">
    <citation type="submission" date="2025-08" db="UniProtKB">
        <authorList>
            <consortium name="RefSeq"/>
        </authorList>
    </citation>
    <scope>IDENTIFICATION</scope>
    <source>
        <tissue evidence="7">Leaf</tissue>
    </source>
</reference>
<dbReference type="Gene3D" id="1.10.238.10">
    <property type="entry name" value="EF-hand"/>
    <property type="match status" value="3"/>
</dbReference>
<accession>A0A8B8QPQ8</accession>
<dbReference type="AlphaFoldDB" id="A0A8B8QPQ8"/>
<dbReference type="SUPFAM" id="SSF47473">
    <property type="entry name" value="EF-hand"/>
    <property type="match status" value="2"/>
</dbReference>
<keyword evidence="2" id="KW-0677">Repeat</keyword>
<organism evidence="6 7">
    <name type="scientific">Rhodamnia argentea</name>
    <dbReference type="NCBI Taxonomy" id="178133"/>
    <lineage>
        <taxon>Eukaryota</taxon>
        <taxon>Viridiplantae</taxon>
        <taxon>Streptophyta</taxon>
        <taxon>Embryophyta</taxon>
        <taxon>Tracheophyta</taxon>
        <taxon>Spermatophyta</taxon>
        <taxon>Magnoliopsida</taxon>
        <taxon>eudicotyledons</taxon>
        <taxon>Gunneridae</taxon>
        <taxon>Pentapetalae</taxon>
        <taxon>rosids</taxon>
        <taxon>malvids</taxon>
        <taxon>Myrtales</taxon>
        <taxon>Myrtaceae</taxon>
        <taxon>Myrtoideae</taxon>
        <taxon>Myrteae</taxon>
        <taxon>Australasian group</taxon>
        <taxon>Rhodamnia</taxon>
    </lineage>
</organism>
<name>A0A8B8QPQ8_9MYRT</name>
<dbReference type="Pfam" id="PF13202">
    <property type="entry name" value="EF-hand_5"/>
    <property type="match status" value="3"/>
</dbReference>
<evidence type="ECO:0000256" key="4">
    <source>
        <dbReference type="SAM" id="MobiDB-lite"/>
    </source>
</evidence>
<dbReference type="RefSeq" id="XP_030549171.2">
    <property type="nucleotide sequence ID" value="XM_030693311.2"/>
</dbReference>
<dbReference type="PROSITE" id="PS00018">
    <property type="entry name" value="EF_HAND_1"/>
    <property type="match status" value="4"/>
</dbReference>
<dbReference type="SMART" id="SM00054">
    <property type="entry name" value="EFh"/>
    <property type="match status" value="5"/>
</dbReference>
<dbReference type="GeneID" id="115754322"/>
<dbReference type="InterPro" id="IPR018247">
    <property type="entry name" value="EF_Hand_1_Ca_BS"/>
</dbReference>
<feature type="domain" description="EF-hand" evidence="5">
    <location>
        <begin position="218"/>
        <end position="243"/>
    </location>
</feature>
<dbReference type="KEGG" id="rarg:115754322"/>
<evidence type="ECO:0000256" key="3">
    <source>
        <dbReference type="ARBA" id="ARBA00022837"/>
    </source>
</evidence>
<keyword evidence="3" id="KW-0106">Calcium</keyword>
<evidence type="ECO:0000256" key="2">
    <source>
        <dbReference type="ARBA" id="ARBA00022737"/>
    </source>
</evidence>
<feature type="compositionally biased region" description="Basic and acidic residues" evidence="4">
    <location>
        <begin position="54"/>
        <end position="66"/>
    </location>
</feature>
<dbReference type="PANTHER" id="PTHR10827:SF98">
    <property type="entry name" value="45 KDA CALCIUM-BINDING PROTEIN"/>
    <property type="match status" value="1"/>
</dbReference>
<feature type="region of interest" description="Disordered" evidence="4">
    <location>
        <begin position="54"/>
        <end position="81"/>
    </location>
</feature>
<dbReference type="PROSITE" id="PS50222">
    <property type="entry name" value="EF_HAND_2"/>
    <property type="match status" value="2"/>
</dbReference>
<dbReference type="GO" id="GO:0005509">
    <property type="term" value="F:calcium ion binding"/>
    <property type="evidence" value="ECO:0007669"/>
    <property type="project" value="InterPro"/>
</dbReference>
<sequence>MAKAVVYALATAALIAFIIFSSMGQKGRDHLGSNRRLGIKLPLPNFDPLVTELERRGEGKREERENPPASTGAGSPNGVDEYLTNEGKLNMTLRLLFLFPLLDNAPKDGTVSFDELEAWNMGQAHDRLSYQAQKELAFFDKDGDGGISFREYLPQFSDEDIDRNGLAHGEAGWWKERFLNADVDQNGTLGFNEFMDFLHPEDSNNTEIQKWLLGQKLKRIDYNGDGKLNLDEFTDHVYDIYKNYAEFEVHGSHVPTPEQKFTDLDVNGNKLLEVEEMIPMLQYMNPGELSHAKYYTAFLIRQADDNKDGQLSLEEMLNHEYMFYTSLFEEDEEDDELHDEL</sequence>
<evidence type="ECO:0000313" key="6">
    <source>
        <dbReference type="Proteomes" id="UP000827889"/>
    </source>
</evidence>
<dbReference type="PANTHER" id="PTHR10827">
    <property type="entry name" value="RETICULOCALBIN"/>
    <property type="match status" value="1"/>
</dbReference>
<dbReference type="Proteomes" id="UP000827889">
    <property type="component" value="Chromosome 7"/>
</dbReference>
<evidence type="ECO:0000313" key="7">
    <source>
        <dbReference type="RefSeq" id="XP_030549171.2"/>
    </source>
</evidence>
<dbReference type="GO" id="GO:0005783">
    <property type="term" value="C:endoplasmic reticulum"/>
    <property type="evidence" value="ECO:0007669"/>
    <property type="project" value="TreeGrafter"/>
</dbReference>
<dbReference type="InterPro" id="IPR002048">
    <property type="entry name" value="EF_hand_dom"/>
</dbReference>
<proteinExistence type="predicted"/>
<evidence type="ECO:0000259" key="5">
    <source>
        <dbReference type="PROSITE" id="PS50222"/>
    </source>
</evidence>
<protein>
    <submittedName>
        <fullName evidence="7">45 kDa calcium-binding protein</fullName>
    </submittedName>
</protein>
<feature type="domain" description="EF-hand" evidence="5">
    <location>
        <begin position="169"/>
        <end position="204"/>
    </location>
</feature>
<evidence type="ECO:0000256" key="1">
    <source>
        <dbReference type="ARBA" id="ARBA00022723"/>
    </source>
</evidence>